<evidence type="ECO:0000256" key="1">
    <source>
        <dbReference type="ARBA" id="ARBA00022491"/>
    </source>
</evidence>
<proteinExistence type="predicted"/>
<reference evidence="6 7" key="1">
    <citation type="journal article" date="2019" name="Int. J. Syst. Evol. Microbiol.">
        <title>The Global Catalogue of Microorganisms (GCM) 10K type strain sequencing project: providing services to taxonomists for standard genome sequencing and annotation.</title>
        <authorList>
            <consortium name="The Broad Institute Genomics Platform"/>
            <consortium name="The Broad Institute Genome Sequencing Center for Infectious Disease"/>
            <person name="Wu L."/>
            <person name="Ma J."/>
        </authorList>
    </citation>
    <scope>NUCLEOTIDE SEQUENCE [LARGE SCALE GENOMIC DNA]</scope>
    <source>
        <strain evidence="6 7">JCM 13316</strain>
    </source>
</reference>
<dbReference type="PRINTS" id="PR00040">
    <property type="entry name" value="HTHMERR"/>
</dbReference>
<dbReference type="Proteomes" id="UP001500784">
    <property type="component" value="Unassembled WGS sequence"/>
</dbReference>
<dbReference type="PROSITE" id="PS50937">
    <property type="entry name" value="HTH_MERR_2"/>
    <property type="match status" value="1"/>
</dbReference>
<evidence type="ECO:0000256" key="4">
    <source>
        <dbReference type="ARBA" id="ARBA00023163"/>
    </source>
</evidence>
<comment type="caution">
    <text evidence="6">The sequence shown here is derived from an EMBL/GenBank/DDBJ whole genome shotgun (WGS) entry which is preliminary data.</text>
</comment>
<name>A0ABN2NUP6_9MICC</name>
<dbReference type="PANTHER" id="PTHR30204:SF69">
    <property type="entry name" value="MERR-FAMILY TRANSCRIPTIONAL REGULATOR"/>
    <property type="match status" value="1"/>
</dbReference>
<keyword evidence="7" id="KW-1185">Reference proteome</keyword>
<keyword evidence="1" id="KW-0678">Repressor</keyword>
<dbReference type="SMART" id="SM00422">
    <property type="entry name" value="HTH_MERR"/>
    <property type="match status" value="1"/>
</dbReference>
<accession>A0ABN2NUP6</accession>
<dbReference type="SUPFAM" id="SSF89082">
    <property type="entry name" value="Antibiotic binding domain of TipA-like multidrug resistance regulators"/>
    <property type="match status" value="1"/>
</dbReference>
<dbReference type="Gene3D" id="1.10.490.50">
    <property type="entry name" value="Antibiotic binding domain of TipA-like multidrug resistance regulators"/>
    <property type="match status" value="1"/>
</dbReference>
<dbReference type="InterPro" id="IPR047057">
    <property type="entry name" value="MerR_fam"/>
</dbReference>
<evidence type="ECO:0000256" key="3">
    <source>
        <dbReference type="ARBA" id="ARBA00023125"/>
    </source>
</evidence>
<feature type="domain" description="HTH merR-type" evidence="5">
    <location>
        <begin position="12"/>
        <end position="81"/>
    </location>
</feature>
<dbReference type="Gene3D" id="1.10.1660.10">
    <property type="match status" value="1"/>
</dbReference>
<organism evidence="6 7">
    <name type="scientific">Arthrobacter gandavensis</name>
    <dbReference type="NCBI Taxonomy" id="169960"/>
    <lineage>
        <taxon>Bacteria</taxon>
        <taxon>Bacillati</taxon>
        <taxon>Actinomycetota</taxon>
        <taxon>Actinomycetes</taxon>
        <taxon>Micrococcales</taxon>
        <taxon>Micrococcaceae</taxon>
        <taxon>Arthrobacter</taxon>
    </lineage>
</organism>
<dbReference type="PANTHER" id="PTHR30204">
    <property type="entry name" value="REDOX-CYCLING DRUG-SENSING TRANSCRIPTIONAL ACTIVATOR SOXR"/>
    <property type="match status" value="1"/>
</dbReference>
<dbReference type="InterPro" id="IPR036244">
    <property type="entry name" value="TipA-like_antibiotic-bd"/>
</dbReference>
<keyword evidence="3" id="KW-0238">DNA-binding</keyword>
<gene>
    <name evidence="6" type="ORF">GCM10009688_04710</name>
</gene>
<evidence type="ECO:0000313" key="6">
    <source>
        <dbReference type="EMBL" id="GAA1903687.1"/>
    </source>
</evidence>
<evidence type="ECO:0000313" key="7">
    <source>
        <dbReference type="Proteomes" id="UP001500784"/>
    </source>
</evidence>
<sequence length="262" mass="29338">MSSTNSPEPAREFTVQDVARRAGITSRTLRHYDAIGLLPPARTGSNGYRYYGRDSLVRLQRILLLRELGLGLPEIARVLERREEPAAALRNHLSWLEKEQDRLLRQAASVRKTITALEKGQQIMPEETFDGFNHAQYRDEVESRWGKEAYARSDEWWRKMEDGERTAWQEETQGLGRAWSEAAAQEADPTGPVARGLAERHIAWLKGVPGAPTGEGQLDGYVRSLAEMYVADPRFSANYGGADGAAFVRAALLAYIGDEPQP</sequence>
<dbReference type="EMBL" id="BAAALV010000001">
    <property type="protein sequence ID" value="GAA1903687.1"/>
    <property type="molecule type" value="Genomic_DNA"/>
</dbReference>
<dbReference type="InterPro" id="IPR009061">
    <property type="entry name" value="DNA-bd_dom_put_sf"/>
</dbReference>
<dbReference type="RefSeq" id="WP_152227593.1">
    <property type="nucleotide sequence ID" value="NZ_BAAALV010000001.1"/>
</dbReference>
<keyword evidence="2" id="KW-0805">Transcription regulation</keyword>
<protein>
    <submittedName>
        <fullName evidence="6">TipAS antibiotic-recognition domain-containing protein</fullName>
    </submittedName>
</protein>
<keyword evidence="4" id="KW-0804">Transcription</keyword>
<dbReference type="SUPFAM" id="SSF46955">
    <property type="entry name" value="Putative DNA-binding domain"/>
    <property type="match status" value="1"/>
</dbReference>
<dbReference type="Pfam" id="PF07739">
    <property type="entry name" value="TipAS"/>
    <property type="match status" value="1"/>
</dbReference>
<dbReference type="InterPro" id="IPR000551">
    <property type="entry name" value="MerR-type_HTH_dom"/>
</dbReference>
<dbReference type="InterPro" id="IPR012925">
    <property type="entry name" value="TipAS_dom"/>
</dbReference>
<dbReference type="Pfam" id="PF13411">
    <property type="entry name" value="MerR_1"/>
    <property type="match status" value="1"/>
</dbReference>
<evidence type="ECO:0000256" key="2">
    <source>
        <dbReference type="ARBA" id="ARBA00023015"/>
    </source>
</evidence>
<dbReference type="CDD" id="cd01106">
    <property type="entry name" value="HTH_TipAL-Mta"/>
    <property type="match status" value="1"/>
</dbReference>
<evidence type="ECO:0000259" key="5">
    <source>
        <dbReference type="PROSITE" id="PS50937"/>
    </source>
</evidence>